<dbReference type="InterPro" id="IPR036465">
    <property type="entry name" value="vWFA_dom_sf"/>
</dbReference>
<dbReference type="AlphaFoldDB" id="A0A915A3I8"/>
<accession>A0A915A3I8</accession>
<evidence type="ECO:0000313" key="6">
    <source>
        <dbReference type="Proteomes" id="UP000887569"/>
    </source>
</evidence>
<dbReference type="Pfam" id="PF13519">
    <property type="entry name" value="VWA_2"/>
    <property type="match status" value="1"/>
</dbReference>
<reference evidence="7" key="1">
    <citation type="submission" date="2022-11" db="UniProtKB">
        <authorList>
            <consortium name="WormBaseParasite"/>
        </authorList>
    </citation>
    <scope>IDENTIFICATION</scope>
</reference>
<dbReference type="GO" id="GO:0031593">
    <property type="term" value="F:polyubiquitin modification-dependent protein binding"/>
    <property type="evidence" value="ECO:0007669"/>
    <property type="project" value="TreeGrafter"/>
</dbReference>
<dbReference type="Gene3D" id="3.40.50.410">
    <property type="entry name" value="von Willebrand factor, type A domain"/>
    <property type="match status" value="1"/>
</dbReference>
<dbReference type="PANTHER" id="PTHR10223">
    <property type="entry name" value="26S PROTEASOME NON-ATPASE REGULATORY SUBUNIT 4"/>
    <property type="match status" value="1"/>
</dbReference>
<evidence type="ECO:0000313" key="7">
    <source>
        <dbReference type="WBParaSite" id="PgE045_g002_t07"/>
    </source>
</evidence>
<dbReference type="InterPro" id="IPR003903">
    <property type="entry name" value="UIM_dom"/>
</dbReference>
<feature type="domain" description="VWFA" evidence="5">
    <location>
        <begin position="43"/>
        <end position="151"/>
    </location>
</feature>
<evidence type="ECO:0000256" key="4">
    <source>
        <dbReference type="SAM" id="MobiDB-lite"/>
    </source>
</evidence>
<evidence type="ECO:0000256" key="2">
    <source>
        <dbReference type="ARBA" id="ARBA00014934"/>
    </source>
</evidence>
<dbReference type="GO" id="GO:0043161">
    <property type="term" value="P:proteasome-mediated ubiquitin-dependent protein catabolic process"/>
    <property type="evidence" value="ECO:0007669"/>
    <property type="project" value="TreeGrafter"/>
</dbReference>
<dbReference type="InterPro" id="IPR002035">
    <property type="entry name" value="VWF_A"/>
</dbReference>
<dbReference type="Proteomes" id="UP000887569">
    <property type="component" value="Unplaced"/>
</dbReference>
<organism evidence="6 7">
    <name type="scientific">Parascaris univalens</name>
    <name type="common">Nematode worm</name>
    <dbReference type="NCBI Taxonomy" id="6257"/>
    <lineage>
        <taxon>Eukaryota</taxon>
        <taxon>Metazoa</taxon>
        <taxon>Ecdysozoa</taxon>
        <taxon>Nematoda</taxon>
        <taxon>Chromadorea</taxon>
        <taxon>Rhabditida</taxon>
        <taxon>Spirurina</taxon>
        <taxon>Ascaridomorpha</taxon>
        <taxon>Ascaridoidea</taxon>
        <taxon>Ascarididae</taxon>
        <taxon>Parascaris</taxon>
    </lineage>
</organism>
<sequence length="414" mass="44973">TVAPGFLGSSARLRYKQSEVLQYPIYFSLRFQRSRFTMPAECTMICIDNSEWMRNGDFVPTRLQCQQEAANMLVQNKLNANPENTVGLISLAGTVEVLVMATRRNGQIFTKLHQAVAKGLSDFVGGVKVAHMALKHRPNVQHKMRIILFVGSPIPEADIVELKNFAKQLRKDDVQTDVICFGEGNSSNAQVMRQFVQTVNGRQRTRSNLLVVPSGGSSLMEALMSSSICRQDDIPSTPATVLGSDVNAESDPELAMALRISLEEERRNQQQRNGAANGPTQAPPSQHSETAQRAGSAGHVTHAAPTSLSEQQQLEWALNMSMQDNCANAAERIAPTSGAINAFLPSTQQSSTQTASASVVTGEQIKVDVTQPSSDGTTSIVSIVLLFGCKKTSNTSQCHFTLPVLRNDISQKDG</sequence>
<name>A0A915A3I8_PARUN</name>
<dbReference type="SUPFAM" id="SSF53300">
    <property type="entry name" value="vWA-like"/>
    <property type="match status" value="1"/>
</dbReference>
<dbReference type="GO" id="GO:0008540">
    <property type="term" value="C:proteasome regulatory particle, base subcomplex"/>
    <property type="evidence" value="ECO:0007669"/>
    <property type="project" value="TreeGrafter"/>
</dbReference>
<dbReference type="SMART" id="SM00726">
    <property type="entry name" value="UIM"/>
    <property type="match status" value="2"/>
</dbReference>
<feature type="region of interest" description="Disordered" evidence="4">
    <location>
        <begin position="265"/>
        <end position="308"/>
    </location>
</feature>
<protein>
    <recommendedName>
        <fullName evidence="2">26S proteasome non-ATPase regulatory subunit 4</fullName>
    </recommendedName>
</protein>
<dbReference type="Gene3D" id="1.10.287.3990">
    <property type="match status" value="1"/>
</dbReference>
<dbReference type="GO" id="GO:0005634">
    <property type="term" value="C:nucleus"/>
    <property type="evidence" value="ECO:0007669"/>
    <property type="project" value="TreeGrafter"/>
</dbReference>
<dbReference type="PROSITE" id="PS50330">
    <property type="entry name" value="UIM"/>
    <property type="match status" value="1"/>
</dbReference>
<dbReference type="PANTHER" id="PTHR10223:SF0">
    <property type="entry name" value="26S PROTEASOME NON-ATPASE REGULATORY SUBUNIT 4"/>
    <property type="match status" value="1"/>
</dbReference>
<dbReference type="FunFam" id="3.40.50.410:FF:000005">
    <property type="entry name" value="26S proteasome non-ATPase regulatory subunit 4"/>
    <property type="match status" value="1"/>
</dbReference>
<proteinExistence type="inferred from homology"/>
<dbReference type="GO" id="GO:0005829">
    <property type="term" value="C:cytosol"/>
    <property type="evidence" value="ECO:0007669"/>
    <property type="project" value="TreeGrafter"/>
</dbReference>
<feature type="compositionally biased region" description="Polar residues" evidence="4">
    <location>
        <begin position="270"/>
        <end position="293"/>
    </location>
</feature>
<comment type="similarity">
    <text evidence="1">Belongs to the proteasome subunit S5A family.</text>
</comment>
<keyword evidence="6" id="KW-1185">Reference proteome</keyword>
<keyword evidence="3" id="KW-0647">Proteasome</keyword>
<evidence type="ECO:0000256" key="1">
    <source>
        <dbReference type="ARBA" id="ARBA00005574"/>
    </source>
</evidence>
<evidence type="ECO:0000259" key="5">
    <source>
        <dbReference type="Pfam" id="PF13519"/>
    </source>
</evidence>
<evidence type="ECO:0000256" key="3">
    <source>
        <dbReference type="ARBA" id="ARBA00022942"/>
    </source>
</evidence>
<dbReference type="InterPro" id="IPR027040">
    <property type="entry name" value="PSMD4"/>
</dbReference>
<dbReference type="WBParaSite" id="PgE045_g002_t07">
    <property type="protein sequence ID" value="PgE045_g002_t07"/>
    <property type="gene ID" value="PgE045_g002"/>
</dbReference>